<dbReference type="EMBL" id="LK932515">
    <property type="protein sequence ID" value="CDS87320.1"/>
    <property type="molecule type" value="Genomic_DNA"/>
</dbReference>
<evidence type="ECO:0000313" key="4">
    <source>
        <dbReference type="EMBL" id="CDT82000.1"/>
    </source>
</evidence>
<accession>A0A069A8K2</accession>
<reference evidence="2" key="1">
    <citation type="submission" date="2014-07" db="EMBL/GenBank/DDBJ databases">
        <authorList>
            <person name="Monot Marc"/>
        </authorList>
    </citation>
    <scope>NUCLEOTIDE SEQUENCE</scope>
    <source>
        <strain evidence="4">7032989</strain>
        <strain evidence="2">7032994</strain>
    </source>
</reference>
<evidence type="ECO:0000313" key="3">
    <source>
        <dbReference type="EMBL" id="CDS87320.1"/>
    </source>
</evidence>
<dbReference type="AlphaFoldDB" id="A0A069A8K2"/>
<dbReference type="EMBL" id="LK933537">
    <property type="protein sequence ID" value="CDT82000.1"/>
    <property type="molecule type" value="Genomic_DNA"/>
</dbReference>
<name>A0A069A8K2_CLODI</name>
<gene>
    <name evidence="4" type="ORF">BN1095_920033</name>
    <name evidence="3" type="ORF">BN1096_610131</name>
    <name evidence="2" type="ORF">BN1097_610080</name>
</gene>
<sequence length="280" mass="33902">MNLNFKSTKIPIYDIENSAGISYPRRTGTRDSNTHYKATKNKVIFRVKKEDIFIRFLETGEKELNEKYYLYIEYLKEIILKEEVESFKKGFEKADIWAGKYLNNFEYLNKLIWDIKEKRQFKMLEEEKVDTLEKAKNIKFPCFSKYSGEYIYNVMQTDLEHCIAYYVGNLSNREFDFSNIGVSQLKYNQSPERTRSYNCIKYLLNEFYPHISRNLLAYFKYINIDDAKRITFKNGKYKDKTVYYVFKENRSYIEWFLQNTKKTIYNIRLITAITLIREQE</sequence>
<dbReference type="InterPro" id="IPR046768">
    <property type="entry name" value="ExoX-like_C"/>
</dbReference>
<evidence type="ECO:0000313" key="2">
    <source>
        <dbReference type="EMBL" id="CDS86992.1"/>
    </source>
</evidence>
<feature type="domain" description="Exodeoxyribonuclease X-like C-terminal" evidence="1">
    <location>
        <begin position="232"/>
        <end position="259"/>
    </location>
</feature>
<proteinExistence type="predicted"/>
<dbReference type="EMBL" id="LK932400">
    <property type="protein sequence ID" value="CDS86992.1"/>
    <property type="molecule type" value="Genomic_DNA"/>
</dbReference>
<evidence type="ECO:0000259" key="1">
    <source>
        <dbReference type="Pfam" id="PF20600"/>
    </source>
</evidence>
<dbReference type="RefSeq" id="WP_021366645.1">
    <property type="nucleotide sequence ID" value="NZ_BBYB01000069.1"/>
</dbReference>
<organism evidence="2">
    <name type="scientific">Clostridioides difficile</name>
    <name type="common">Peptoclostridium difficile</name>
    <dbReference type="NCBI Taxonomy" id="1496"/>
    <lineage>
        <taxon>Bacteria</taxon>
        <taxon>Bacillati</taxon>
        <taxon>Bacillota</taxon>
        <taxon>Clostridia</taxon>
        <taxon>Peptostreptococcales</taxon>
        <taxon>Peptostreptococcaceae</taxon>
        <taxon>Clostridioides</taxon>
    </lineage>
</organism>
<dbReference type="Pfam" id="PF20600">
    <property type="entry name" value="ExoX-like_C"/>
    <property type="match status" value="1"/>
</dbReference>
<protein>
    <recommendedName>
        <fullName evidence="1">Exodeoxyribonuclease X-like C-terminal domain-containing protein</fullName>
    </recommendedName>
</protein>